<dbReference type="AlphaFoldDB" id="A0A4U0XR57"/>
<comment type="subunit">
    <text evidence="4 5">Homodimer.</text>
</comment>
<sequence>MRGRSIFGNGGASSPTVMPTVILQELGRSNTTMDMATEEHAKSLDAKDPLRYLRDEFVIPTRADLKRKTLAAKAQPTSSSHEADTKSEHCTYLCGNSLGLQPRQTASYIQNYLSTWASKGVYGHFKPIEDSPLPPWVDIDEAVKEEMAKIVGAEKDEVAVMETLTANLHLLMASFYRPDKTRWKIILEGKAFPSDHYAVESQIRHHNLDPSDAMVLIEPPSPNSPLLPTSHILSIIDAHASSTALLLLPGIQFYTGQYFDIPTITAHAQSKGITVGWDLAHATGNALLHLHDWNVDFAAWCNYKYMNSGPGAIGGLFVHARHSQVSHSASPTEGPGYRPRLAGWWGSDKSSRFAMTNQFAPIPGAGGFQLSNPSALDLTALQASLSVFAKTSMAELREKSLKLTGYLEQLLTADEGGKAPYAIVTPSNPEERGAQLSIRLESGLLDAVMHILEEEGVVVDERRPDVIRVAPAPLYNSFSDVCRFVQVFRMACGKAVEETQKGSGGSLMVDGGKEKGGWSEIK</sequence>
<dbReference type="EMBL" id="NAJN01000117">
    <property type="protein sequence ID" value="TKA79007.1"/>
    <property type="molecule type" value="Genomic_DNA"/>
</dbReference>
<dbReference type="GO" id="GO:0030170">
    <property type="term" value="F:pyridoxal phosphate binding"/>
    <property type="evidence" value="ECO:0007669"/>
    <property type="project" value="UniProtKB-UniRule"/>
</dbReference>
<reference evidence="7 8" key="1">
    <citation type="submission" date="2017-03" db="EMBL/GenBank/DDBJ databases">
        <title>Genomes of endolithic fungi from Antarctica.</title>
        <authorList>
            <person name="Coleine C."/>
            <person name="Masonjones S."/>
            <person name="Stajich J.E."/>
        </authorList>
    </citation>
    <scope>NUCLEOTIDE SEQUENCE [LARGE SCALE GENOMIC DNA]</scope>
    <source>
        <strain evidence="7 8">CCFEE 5187</strain>
    </source>
</reference>
<dbReference type="PANTHER" id="PTHR14084:SF0">
    <property type="entry name" value="KYNURENINASE"/>
    <property type="match status" value="1"/>
</dbReference>
<dbReference type="GO" id="GO:0019805">
    <property type="term" value="P:quinolinate biosynthetic process"/>
    <property type="evidence" value="ECO:0007669"/>
    <property type="project" value="UniProtKB-UniRule"/>
</dbReference>
<protein>
    <recommendedName>
        <fullName evidence="4 5">Kynureninase</fullName>
        <ecNumber evidence="4 5">3.7.1.3</ecNumber>
    </recommendedName>
    <alternativeName>
        <fullName evidence="4">Biosynthesis of nicotinic acid protein 5</fullName>
    </alternativeName>
    <alternativeName>
        <fullName evidence="4">L-kynurenine hydrolase</fullName>
    </alternativeName>
</protein>
<keyword evidence="3 4" id="KW-0663">Pyridoxal phosphate</keyword>
<feature type="binding site" evidence="4">
    <location>
        <position position="344"/>
    </location>
    <ligand>
        <name>pyridoxal 5'-phosphate</name>
        <dbReference type="ChEBI" id="CHEBI:597326"/>
    </ligand>
</feature>
<comment type="function">
    <text evidence="4 5">Catalyzes the cleavage of L-kynurenine (L-Kyn) and L-3-hydroxykynurenine (L-3OHKyn) into anthranilic acid (AA) and 3-hydroxyanthranilic acid (3-OHAA), respectively.</text>
</comment>
<dbReference type="Pfam" id="PF22580">
    <property type="entry name" value="KYNU_C"/>
    <property type="match status" value="1"/>
</dbReference>
<dbReference type="STRING" id="331657.A0A4U0XR57"/>
<evidence type="ECO:0000313" key="7">
    <source>
        <dbReference type="EMBL" id="TKA79007.1"/>
    </source>
</evidence>
<feature type="compositionally biased region" description="Basic and acidic residues" evidence="6">
    <location>
        <begin position="511"/>
        <end position="522"/>
    </location>
</feature>
<feature type="region of interest" description="Disordered" evidence="6">
    <location>
        <begin position="501"/>
        <end position="522"/>
    </location>
</feature>
<dbReference type="InterPro" id="IPR015424">
    <property type="entry name" value="PyrdxlP-dep_Trfase"/>
</dbReference>
<comment type="caution">
    <text evidence="4">Lacks conserved residue(s) required for the propagation of feature annotation.</text>
</comment>
<dbReference type="UniPathway" id="UPA00253">
    <property type="reaction ID" value="UER00329"/>
</dbReference>
<dbReference type="UniPathway" id="UPA00334">
    <property type="reaction ID" value="UER00455"/>
</dbReference>
<feature type="modified residue" description="N6-(pyridoxal phosphate)lysine" evidence="4">
    <location>
        <position position="304"/>
    </location>
</feature>
<dbReference type="InterPro" id="IPR015422">
    <property type="entry name" value="PyrdxlP-dep_Trfase_small"/>
</dbReference>
<evidence type="ECO:0000256" key="3">
    <source>
        <dbReference type="ARBA" id="ARBA00022898"/>
    </source>
</evidence>
<comment type="catalytic activity">
    <reaction evidence="5">
        <text>3-hydroxy-L-kynurenine + H2O = 3-hydroxyanthranilate + L-alanine + H(+)</text>
        <dbReference type="Rhea" id="RHEA:25143"/>
        <dbReference type="ChEBI" id="CHEBI:15377"/>
        <dbReference type="ChEBI" id="CHEBI:15378"/>
        <dbReference type="ChEBI" id="CHEBI:36559"/>
        <dbReference type="ChEBI" id="CHEBI:57972"/>
        <dbReference type="ChEBI" id="CHEBI:58125"/>
        <dbReference type="EC" id="3.7.1.3"/>
    </reaction>
</comment>
<dbReference type="NCBIfam" id="TIGR01814">
    <property type="entry name" value="kynureninase"/>
    <property type="match status" value="1"/>
</dbReference>
<keyword evidence="1 4" id="KW-0662">Pyridine nucleotide biosynthesis</keyword>
<evidence type="ECO:0000256" key="4">
    <source>
        <dbReference type="HAMAP-Rule" id="MF_03017"/>
    </source>
</evidence>
<comment type="subcellular location">
    <subcellularLocation>
        <location evidence="4 5">Cytoplasm</location>
    </subcellularLocation>
</comment>
<dbReference type="GO" id="GO:0097053">
    <property type="term" value="P:L-kynurenine catabolic process"/>
    <property type="evidence" value="ECO:0007669"/>
    <property type="project" value="UniProtKB-UniRule"/>
</dbReference>
<dbReference type="GO" id="GO:0005737">
    <property type="term" value="C:cytoplasm"/>
    <property type="evidence" value="ECO:0007669"/>
    <property type="project" value="UniProtKB-SubCell"/>
</dbReference>
<evidence type="ECO:0000256" key="6">
    <source>
        <dbReference type="SAM" id="MobiDB-lite"/>
    </source>
</evidence>
<feature type="binding site" evidence="4">
    <location>
        <position position="372"/>
    </location>
    <ligand>
        <name>pyridoxal 5'-phosphate</name>
        <dbReference type="ChEBI" id="CHEBI:597326"/>
    </ligand>
</feature>
<dbReference type="GO" id="GO:0043420">
    <property type="term" value="P:anthranilate metabolic process"/>
    <property type="evidence" value="ECO:0007669"/>
    <property type="project" value="UniProtKB-UniRule"/>
</dbReference>
<dbReference type="FunFam" id="3.40.640.10:FF:000031">
    <property type="entry name" value="Kynureninase"/>
    <property type="match status" value="1"/>
</dbReference>
<dbReference type="InterPro" id="IPR015421">
    <property type="entry name" value="PyrdxlP-dep_Trfase_major"/>
</dbReference>
<comment type="catalytic activity">
    <reaction evidence="4 5">
        <text>L-kynurenine + H2O = anthranilate + L-alanine + H(+)</text>
        <dbReference type="Rhea" id="RHEA:16813"/>
        <dbReference type="ChEBI" id="CHEBI:15377"/>
        <dbReference type="ChEBI" id="CHEBI:15378"/>
        <dbReference type="ChEBI" id="CHEBI:16567"/>
        <dbReference type="ChEBI" id="CHEBI:57959"/>
        <dbReference type="ChEBI" id="CHEBI:57972"/>
        <dbReference type="EC" id="3.7.1.3"/>
    </reaction>
</comment>
<dbReference type="HAMAP" id="MF_01970">
    <property type="entry name" value="Kynureninase"/>
    <property type="match status" value="1"/>
</dbReference>
<feature type="binding site" evidence="4">
    <location>
        <position position="303"/>
    </location>
    <ligand>
        <name>pyridoxal 5'-phosphate</name>
        <dbReference type="ChEBI" id="CHEBI:597326"/>
    </ligand>
</feature>
<dbReference type="PIRSF" id="PIRSF038800">
    <property type="entry name" value="KYNU"/>
    <property type="match status" value="1"/>
</dbReference>
<comment type="cofactor">
    <cofactor evidence="4 5">
        <name>pyridoxal 5'-phosphate</name>
        <dbReference type="ChEBI" id="CHEBI:597326"/>
    </cofactor>
</comment>
<feature type="binding site" evidence="4">
    <location>
        <position position="165"/>
    </location>
    <ligand>
        <name>pyridoxal 5'-phosphate</name>
        <dbReference type="ChEBI" id="CHEBI:597326"/>
    </ligand>
</feature>
<dbReference type="GO" id="GO:0030429">
    <property type="term" value="F:kynureninase activity"/>
    <property type="evidence" value="ECO:0007669"/>
    <property type="project" value="UniProtKB-UniRule"/>
</dbReference>
<dbReference type="GO" id="GO:0019441">
    <property type="term" value="P:L-tryptophan catabolic process to kynurenine"/>
    <property type="evidence" value="ECO:0007669"/>
    <property type="project" value="TreeGrafter"/>
</dbReference>
<keyword evidence="2 4" id="KW-0378">Hydrolase</keyword>
<evidence type="ECO:0000313" key="8">
    <source>
        <dbReference type="Proteomes" id="UP000308768"/>
    </source>
</evidence>
<gene>
    <name evidence="4" type="primary">BNA5</name>
    <name evidence="7" type="ORF">B0A49_02268</name>
</gene>
<dbReference type="InterPro" id="IPR010111">
    <property type="entry name" value="Kynureninase"/>
</dbReference>
<dbReference type="EC" id="3.7.1.3" evidence="4 5"/>
<dbReference type="Gene3D" id="3.40.640.10">
    <property type="entry name" value="Type I PLP-dependent aspartate aminotransferase-like (Major domain)"/>
    <property type="match status" value="1"/>
</dbReference>
<dbReference type="SUPFAM" id="SSF53383">
    <property type="entry name" value="PLP-dependent transferases"/>
    <property type="match status" value="1"/>
</dbReference>
<evidence type="ECO:0000256" key="5">
    <source>
        <dbReference type="PIRNR" id="PIRNR038800"/>
    </source>
</evidence>
<keyword evidence="8" id="KW-1185">Reference proteome</keyword>
<dbReference type="GO" id="GO:0034354">
    <property type="term" value="P:'de novo' NAD+ biosynthetic process from L-tryptophan"/>
    <property type="evidence" value="ECO:0007669"/>
    <property type="project" value="UniProtKB-UniRule"/>
</dbReference>
<feature type="binding site" evidence="4">
    <location>
        <position position="281"/>
    </location>
    <ligand>
        <name>pyridoxal 5'-phosphate</name>
        <dbReference type="ChEBI" id="CHEBI:597326"/>
    </ligand>
</feature>
<keyword evidence="4 5" id="KW-0963">Cytoplasm</keyword>
<proteinExistence type="inferred from homology"/>
<feature type="binding site" evidence="4">
    <location>
        <position position="278"/>
    </location>
    <ligand>
        <name>pyridoxal 5'-phosphate</name>
        <dbReference type="ChEBI" id="CHEBI:597326"/>
    </ligand>
</feature>
<comment type="caution">
    <text evidence="7">The sequence shown here is derived from an EMBL/GenBank/DDBJ whole genome shotgun (WGS) entry which is preliminary data.</text>
</comment>
<organism evidence="7 8">
    <name type="scientific">Cryomyces minteri</name>
    <dbReference type="NCBI Taxonomy" id="331657"/>
    <lineage>
        <taxon>Eukaryota</taxon>
        <taxon>Fungi</taxon>
        <taxon>Dikarya</taxon>
        <taxon>Ascomycota</taxon>
        <taxon>Pezizomycotina</taxon>
        <taxon>Dothideomycetes</taxon>
        <taxon>Dothideomycetes incertae sedis</taxon>
        <taxon>Cryomyces</taxon>
    </lineage>
</organism>
<comment type="similarity">
    <text evidence="4 5">Belongs to the kynureninase family.</text>
</comment>
<dbReference type="Gene3D" id="3.90.1150.10">
    <property type="entry name" value="Aspartate Aminotransferase, domain 1"/>
    <property type="match status" value="1"/>
</dbReference>
<comment type="pathway">
    <text evidence="4 5">Amino-acid degradation; L-kynurenine degradation; L-alanine and anthranilate from L-kynurenine: step 1/1.</text>
</comment>
<dbReference type="Proteomes" id="UP000308768">
    <property type="component" value="Unassembled WGS sequence"/>
</dbReference>
<evidence type="ECO:0000256" key="2">
    <source>
        <dbReference type="ARBA" id="ARBA00022801"/>
    </source>
</evidence>
<feature type="binding site" evidence="4">
    <location>
        <begin position="192"/>
        <end position="195"/>
    </location>
    <ligand>
        <name>pyridoxal 5'-phosphate</name>
        <dbReference type="ChEBI" id="CHEBI:597326"/>
    </ligand>
</feature>
<dbReference type="PANTHER" id="PTHR14084">
    <property type="entry name" value="KYNURENINASE"/>
    <property type="match status" value="1"/>
</dbReference>
<name>A0A4U0XR57_9PEZI</name>
<comment type="pathway">
    <text evidence="4 5">Cofactor biosynthesis; NAD(+) biosynthesis; quinolinate from L-kynurenine: step 2/3.</text>
</comment>
<feature type="binding site" evidence="4">
    <location>
        <position position="164"/>
    </location>
    <ligand>
        <name>pyridoxal 5'-phosphate</name>
        <dbReference type="ChEBI" id="CHEBI:597326"/>
    </ligand>
</feature>
<dbReference type="OrthoDB" id="5978656at2759"/>
<evidence type="ECO:0000256" key="1">
    <source>
        <dbReference type="ARBA" id="ARBA00022642"/>
    </source>
</evidence>
<accession>A0A4U0XR57</accession>